<dbReference type="EMBL" id="MNAD01001665">
    <property type="protein sequence ID" value="OJT02529.1"/>
    <property type="molecule type" value="Genomic_DNA"/>
</dbReference>
<keyword evidence="3" id="KW-1185">Reference proteome</keyword>
<sequence>MLASNKKTTDGIPRDRSKANTEYTVGGNYLSEIGTARSSFEHQRVFYRLCQSTIERPIDYALNLAPWFKSVRMFSFAFNTWTLDVRSLPEREEAPVVLDVGWTEFVAPNDSADLTALSTSHYVIEETKNMGNRQMNKLSLPNITQIMPRATIAALLQDVFAPSREGAPKSPMILLVHDAKMTRCVLRCFDVDSSQWRAGIKDLLYYPDARVTPRQTSYHESKRDVRDYSGKWKRERSRSPRRSGAVDYPPRPRSPPQTHAPPSVYLVDVRQMYQNLMQVPKNESITSYASEFALRDTAPGRGEDDTIIYEDIDPESWLIGYVWEEMANSIAIDEQRASRKLFSKEELIEVYPGAPGGAGGDDDVDPNDIVQPGAQPGNPTSAPKPVGMYDSASEDDDW</sequence>
<evidence type="ECO:0000256" key="1">
    <source>
        <dbReference type="SAM" id="MobiDB-lite"/>
    </source>
</evidence>
<feature type="compositionally biased region" description="Pro residues" evidence="1">
    <location>
        <begin position="249"/>
        <end position="259"/>
    </location>
</feature>
<dbReference type="AlphaFoldDB" id="A0A1M2V4H6"/>
<accession>A0A1M2V4H6</accession>
<feature type="compositionally biased region" description="Basic and acidic residues" evidence="1">
    <location>
        <begin position="217"/>
        <end position="232"/>
    </location>
</feature>
<gene>
    <name evidence="2" type="ORF">TRAPUB_6946</name>
</gene>
<feature type="region of interest" description="Disordered" evidence="1">
    <location>
        <begin position="351"/>
        <end position="398"/>
    </location>
</feature>
<protein>
    <submittedName>
        <fullName evidence="2">Uncharacterized protein</fullName>
    </submittedName>
</protein>
<dbReference type="OMA" id="QANTHYT"/>
<feature type="region of interest" description="Disordered" evidence="1">
    <location>
        <begin position="215"/>
        <end position="262"/>
    </location>
</feature>
<name>A0A1M2V4H6_TRAPU</name>
<dbReference type="OrthoDB" id="3235609at2759"/>
<evidence type="ECO:0000313" key="2">
    <source>
        <dbReference type="EMBL" id="OJT02529.1"/>
    </source>
</evidence>
<dbReference type="Proteomes" id="UP000184267">
    <property type="component" value="Unassembled WGS sequence"/>
</dbReference>
<reference evidence="2 3" key="1">
    <citation type="submission" date="2016-10" db="EMBL/GenBank/DDBJ databases">
        <title>Genome sequence of the basidiomycete white-rot fungus Trametes pubescens.</title>
        <authorList>
            <person name="Makela M.R."/>
            <person name="Granchi Z."/>
            <person name="Peng M."/>
            <person name="De Vries R.P."/>
            <person name="Grigoriev I."/>
            <person name="Riley R."/>
            <person name="Hilden K."/>
        </authorList>
    </citation>
    <scope>NUCLEOTIDE SEQUENCE [LARGE SCALE GENOMIC DNA]</scope>
    <source>
        <strain evidence="2 3">FBCC735</strain>
    </source>
</reference>
<comment type="caution">
    <text evidence="2">The sequence shown here is derived from an EMBL/GenBank/DDBJ whole genome shotgun (WGS) entry which is preliminary data.</text>
</comment>
<organism evidence="2 3">
    <name type="scientific">Trametes pubescens</name>
    <name type="common">White-rot fungus</name>
    <dbReference type="NCBI Taxonomy" id="154538"/>
    <lineage>
        <taxon>Eukaryota</taxon>
        <taxon>Fungi</taxon>
        <taxon>Dikarya</taxon>
        <taxon>Basidiomycota</taxon>
        <taxon>Agaricomycotina</taxon>
        <taxon>Agaricomycetes</taxon>
        <taxon>Polyporales</taxon>
        <taxon>Polyporaceae</taxon>
        <taxon>Trametes</taxon>
    </lineage>
</organism>
<proteinExistence type="predicted"/>
<evidence type="ECO:0000313" key="3">
    <source>
        <dbReference type="Proteomes" id="UP000184267"/>
    </source>
</evidence>